<accession>A0A101GZG7</accession>
<evidence type="ECO:0000313" key="3">
    <source>
        <dbReference type="Proteomes" id="UP000053469"/>
    </source>
</evidence>
<gene>
    <name evidence="2" type="ORF">XD87_0086</name>
</gene>
<evidence type="ECO:0000259" key="1">
    <source>
        <dbReference type="Pfam" id="PF00696"/>
    </source>
</evidence>
<organism evidence="2 3">
    <name type="scientific">candidate division WS6 bacterium 36_33</name>
    <dbReference type="NCBI Taxonomy" id="1641388"/>
    <lineage>
        <taxon>Bacteria</taxon>
        <taxon>Candidatus Dojkabacteria</taxon>
    </lineage>
</organism>
<dbReference type="GO" id="GO:0033862">
    <property type="term" value="F:UMP kinase activity"/>
    <property type="evidence" value="ECO:0007669"/>
    <property type="project" value="UniProtKB-EC"/>
</dbReference>
<dbReference type="Proteomes" id="UP000053469">
    <property type="component" value="Unassembled WGS sequence"/>
</dbReference>
<dbReference type="SUPFAM" id="SSF53633">
    <property type="entry name" value="Carbamate kinase-like"/>
    <property type="match status" value="1"/>
</dbReference>
<dbReference type="EC" id="2.7.4.22" evidence="2"/>
<dbReference type="AlphaFoldDB" id="A0A101GZG7"/>
<feature type="domain" description="Aspartate/glutamate/uridylate kinase" evidence="1">
    <location>
        <begin position="5"/>
        <end position="210"/>
    </location>
</feature>
<name>A0A101GZG7_9BACT</name>
<dbReference type="InterPro" id="IPR001048">
    <property type="entry name" value="Asp/Glu/Uridylate_kinase"/>
</dbReference>
<keyword evidence="2" id="KW-0808">Transferase</keyword>
<evidence type="ECO:0000313" key="2">
    <source>
        <dbReference type="EMBL" id="KUK67506.1"/>
    </source>
</evidence>
<sequence length="234" mass="26172">MGDSIVLKIGGSVIYDNSLNVNQSLLDKLKGWYFRKKDNYQNIVIVVGGGSLSRDLQEKISRYIGGEEYLHSIGMSVTNTNANLLRAYIGDPDIVVPQRLGEAYELLVDSAKSIIVCGGLRVGWSTDMDAAVFADILNESRITKISDIDYIYNKDPEKAEDATAIKDMTWDEYFKFFDIQEDSTHAPNKNIPIDVECARFCKKKEISFWISGGNRITKAGVFEDIITEGTLVHP</sequence>
<dbReference type="InterPro" id="IPR036393">
    <property type="entry name" value="AceGlu_kinase-like_sf"/>
</dbReference>
<reference evidence="3" key="1">
    <citation type="journal article" date="2015" name="MBio">
        <title>Genome-Resolved Metagenomic Analysis Reveals Roles for Candidate Phyla and Other Microbial Community Members in Biogeochemical Transformations in Oil Reservoirs.</title>
        <authorList>
            <person name="Hu P."/>
            <person name="Tom L."/>
            <person name="Singh A."/>
            <person name="Thomas B.C."/>
            <person name="Baker B.J."/>
            <person name="Piceno Y.M."/>
            <person name="Andersen G.L."/>
            <person name="Banfield J.F."/>
        </authorList>
    </citation>
    <scope>NUCLEOTIDE SEQUENCE [LARGE SCALE GENOMIC DNA]</scope>
</reference>
<keyword evidence="2" id="KW-0418">Kinase</keyword>
<dbReference type="EMBL" id="LGGI01000006">
    <property type="protein sequence ID" value="KUK67506.1"/>
    <property type="molecule type" value="Genomic_DNA"/>
</dbReference>
<dbReference type="Pfam" id="PF00696">
    <property type="entry name" value="AA_kinase"/>
    <property type="match status" value="1"/>
</dbReference>
<dbReference type="Gene3D" id="3.40.1160.10">
    <property type="entry name" value="Acetylglutamate kinase-like"/>
    <property type="match status" value="1"/>
</dbReference>
<comment type="caution">
    <text evidence="2">The sequence shown here is derived from an EMBL/GenBank/DDBJ whole genome shotgun (WGS) entry which is preliminary data.</text>
</comment>
<protein>
    <submittedName>
        <fullName evidence="2">Uridylate kinase</fullName>
        <ecNumber evidence="2">2.7.4.22</ecNumber>
    </submittedName>
</protein>
<proteinExistence type="predicted"/>